<dbReference type="PROSITE" id="PS50157">
    <property type="entry name" value="ZINC_FINGER_C2H2_2"/>
    <property type="match status" value="1"/>
</dbReference>
<organism evidence="3 4">
    <name type="scientific">Rhizopus oryzae</name>
    <name type="common">Mucormycosis agent</name>
    <name type="synonym">Rhizopus arrhizus var. delemar</name>
    <dbReference type="NCBI Taxonomy" id="64495"/>
    <lineage>
        <taxon>Eukaryota</taxon>
        <taxon>Fungi</taxon>
        <taxon>Fungi incertae sedis</taxon>
        <taxon>Mucoromycota</taxon>
        <taxon>Mucoromycotina</taxon>
        <taxon>Mucoromycetes</taxon>
        <taxon>Mucorales</taxon>
        <taxon>Mucorineae</taxon>
        <taxon>Rhizopodaceae</taxon>
        <taxon>Rhizopus</taxon>
    </lineage>
</organism>
<dbReference type="InterPro" id="IPR039327">
    <property type="entry name" value="CON7-like"/>
</dbReference>
<feature type="domain" description="C2H2-type" evidence="2">
    <location>
        <begin position="188"/>
        <end position="219"/>
    </location>
</feature>
<evidence type="ECO:0000256" key="1">
    <source>
        <dbReference type="PROSITE-ProRule" id="PRU00042"/>
    </source>
</evidence>
<protein>
    <recommendedName>
        <fullName evidence="2">C2H2-type domain-containing protein</fullName>
    </recommendedName>
</protein>
<dbReference type="Gene3D" id="3.30.160.60">
    <property type="entry name" value="Classic Zinc Finger"/>
    <property type="match status" value="1"/>
</dbReference>
<dbReference type="PANTHER" id="PTHR36167:SF3">
    <property type="entry name" value="C2H2 FINGER DOMAIN TRANSCRIPTION FACTOR (EUROFUNG)-RELATED"/>
    <property type="match status" value="1"/>
</dbReference>
<keyword evidence="1" id="KW-0863">Zinc-finger</keyword>
<evidence type="ECO:0000313" key="3">
    <source>
        <dbReference type="EMBL" id="KAG1534940.1"/>
    </source>
</evidence>
<name>A0A9P6XXV5_RHIOR</name>
<dbReference type="EMBL" id="JAANIT010003022">
    <property type="protein sequence ID" value="KAG1534940.1"/>
    <property type="molecule type" value="Genomic_DNA"/>
</dbReference>
<keyword evidence="1" id="KW-0862">Zinc</keyword>
<dbReference type="Proteomes" id="UP000717996">
    <property type="component" value="Unassembled WGS sequence"/>
</dbReference>
<sequence>MAQSTVFKTTFNEPNLLSNTTSSGLLERRQQAASFLHQLELPSLPPLSQLLTTEIKQEQENISTAIETTAAAMATAITTTAQPLVQHQDTGTFLPVTTTTTAVYDTNHVLPTEAILYNNNPLDPSMIDPPMFNLISSSLTDPQQLMMRQRQESVSSSSSDKVYSFVAIPGTNQKKRPRRRYDEIERLYHCNFPGCTKSYGTLNHLNAHVSMQQHGPKRQPSEFKEMRKEWRRQKKERESAKKAAEAALQQEQFQNNILQYPFHPNTMTTTATTATPTALGNFY</sequence>
<keyword evidence="1" id="KW-0479">Metal-binding</keyword>
<comment type="caution">
    <text evidence="3">The sequence shown here is derived from an EMBL/GenBank/DDBJ whole genome shotgun (WGS) entry which is preliminary data.</text>
</comment>
<dbReference type="PANTHER" id="PTHR36167">
    <property type="entry name" value="C2H2 FINGER DOMAIN TRANSCRIPTION FACTOR (EUROFUNG)-RELATED"/>
    <property type="match status" value="1"/>
</dbReference>
<dbReference type="InterPro" id="IPR013087">
    <property type="entry name" value="Znf_C2H2_type"/>
</dbReference>
<dbReference type="GO" id="GO:0006355">
    <property type="term" value="P:regulation of DNA-templated transcription"/>
    <property type="evidence" value="ECO:0007669"/>
    <property type="project" value="InterPro"/>
</dbReference>
<gene>
    <name evidence="3" type="ORF">G6F51_011810</name>
</gene>
<evidence type="ECO:0000259" key="2">
    <source>
        <dbReference type="PROSITE" id="PS50157"/>
    </source>
</evidence>
<dbReference type="GO" id="GO:0008270">
    <property type="term" value="F:zinc ion binding"/>
    <property type="evidence" value="ECO:0007669"/>
    <property type="project" value="UniProtKB-KW"/>
</dbReference>
<proteinExistence type="predicted"/>
<evidence type="ECO:0000313" key="4">
    <source>
        <dbReference type="Proteomes" id="UP000717996"/>
    </source>
</evidence>
<dbReference type="AlphaFoldDB" id="A0A9P6XXV5"/>
<accession>A0A9P6XXV5</accession>
<dbReference type="PROSITE" id="PS00028">
    <property type="entry name" value="ZINC_FINGER_C2H2_1"/>
    <property type="match status" value="1"/>
</dbReference>
<reference evidence="3" key="1">
    <citation type="journal article" date="2020" name="Microb. Genom.">
        <title>Genetic diversity of clinical and environmental Mucorales isolates obtained from an investigation of mucormycosis cases among solid organ transplant recipients.</title>
        <authorList>
            <person name="Nguyen M.H."/>
            <person name="Kaul D."/>
            <person name="Muto C."/>
            <person name="Cheng S.J."/>
            <person name="Richter R.A."/>
            <person name="Bruno V.M."/>
            <person name="Liu G."/>
            <person name="Beyhan S."/>
            <person name="Sundermann A.J."/>
            <person name="Mounaud S."/>
            <person name="Pasculle A.W."/>
            <person name="Nierman W.C."/>
            <person name="Driscoll E."/>
            <person name="Cumbie R."/>
            <person name="Clancy C.J."/>
            <person name="Dupont C.L."/>
        </authorList>
    </citation>
    <scope>NUCLEOTIDE SEQUENCE</scope>
    <source>
        <strain evidence="3">GL16</strain>
    </source>
</reference>